<dbReference type="AlphaFoldDB" id="A0A9N9T2U4"/>
<dbReference type="EMBL" id="OU898282">
    <property type="protein sequence ID" value="CAG9837389.1"/>
    <property type="molecule type" value="Genomic_DNA"/>
</dbReference>
<dbReference type="Pfam" id="PF13864">
    <property type="entry name" value="Enkurin"/>
    <property type="match status" value="1"/>
</dbReference>
<organism evidence="8 9">
    <name type="scientific">Diabrotica balteata</name>
    <name type="common">Banded cucumber beetle</name>
    <dbReference type="NCBI Taxonomy" id="107213"/>
    <lineage>
        <taxon>Eukaryota</taxon>
        <taxon>Metazoa</taxon>
        <taxon>Ecdysozoa</taxon>
        <taxon>Arthropoda</taxon>
        <taxon>Hexapoda</taxon>
        <taxon>Insecta</taxon>
        <taxon>Pterygota</taxon>
        <taxon>Neoptera</taxon>
        <taxon>Endopterygota</taxon>
        <taxon>Coleoptera</taxon>
        <taxon>Polyphaga</taxon>
        <taxon>Cucujiformia</taxon>
        <taxon>Chrysomeloidea</taxon>
        <taxon>Chrysomelidae</taxon>
        <taxon>Galerucinae</taxon>
        <taxon>Diabroticina</taxon>
        <taxon>Diabroticites</taxon>
        <taxon>Diabrotica</taxon>
    </lineage>
</organism>
<dbReference type="PROSITE" id="PS51665">
    <property type="entry name" value="ENKURIN"/>
    <property type="match status" value="1"/>
</dbReference>
<dbReference type="GO" id="GO:0005881">
    <property type="term" value="C:cytoplasmic microtubule"/>
    <property type="evidence" value="ECO:0007669"/>
    <property type="project" value="TreeGrafter"/>
</dbReference>
<comment type="subcellular location">
    <subcellularLocation>
        <location evidence="1">Cell projection</location>
        <location evidence="1">Cilium</location>
    </subcellularLocation>
    <subcellularLocation>
        <location evidence="2">Cytoplasm</location>
        <location evidence="2">Cytoskeleton</location>
    </subcellularLocation>
</comment>
<dbReference type="Proteomes" id="UP001153709">
    <property type="component" value="Chromosome 7"/>
</dbReference>
<evidence type="ECO:0000256" key="6">
    <source>
        <dbReference type="SAM" id="MobiDB-lite"/>
    </source>
</evidence>
<proteinExistence type="predicted"/>
<reference evidence="8" key="1">
    <citation type="submission" date="2022-01" db="EMBL/GenBank/DDBJ databases">
        <authorList>
            <person name="King R."/>
        </authorList>
    </citation>
    <scope>NUCLEOTIDE SEQUENCE</scope>
</reference>
<dbReference type="InterPro" id="IPR052102">
    <property type="entry name" value="Enkurin_domain-protein"/>
</dbReference>
<evidence type="ECO:0000256" key="4">
    <source>
        <dbReference type="ARBA" id="ARBA00023212"/>
    </source>
</evidence>
<evidence type="ECO:0000313" key="8">
    <source>
        <dbReference type="EMBL" id="CAG9837389.1"/>
    </source>
</evidence>
<keyword evidence="4" id="KW-0206">Cytoskeleton</keyword>
<keyword evidence="9" id="KW-1185">Reference proteome</keyword>
<evidence type="ECO:0000256" key="2">
    <source>
        <dbReference type="ARBA" id="ARBA00004245"/>
    </source>
</evidence>
<dbReference type="GO" id="GO:0005929">
    <property type="term" value="C:cilium"/>
    <property type="evidence" value="ECO:0007669"/>
    <property type="project" value="UniProtKB-SubCell"/>
</dbReference>
<dbReference type="InterPro" id="IPR027012">
    <property type="entry name" value="Enkurin_dom"/>
</dbReference>
<evidence type="ECO:0000256" key="5">
    <source>
        <dbReference type="ARBA" id="ARBA00023273"/>
    </source>
</evidence>
<evidence type="ECO:0000259" key="7">
    <source>
        <dbReference type="PROSITE" id="PS51665"/>
    </source>
</evidence>
<dbReference type="PANTHER" id="PTHR21490:SF2">
    <property type="entry name" value="ENKURIN DOMAIN-CONTAINING PROTEIN 1"/>
    <property type="match status" value="1"/>
</dbReference>
<name>A0A9N9T2U4_DIABA</name>
<evidence type="ECO:0000256" key="1">
    <source>
        <dbReference type="ARBA" id="ARBA00004138"/>
    </source>
</evidence>
<sequence length="252" mass="28843">MPLKTLGGIFDEPKKTPKKNFIRENIKALKHLESIVQEAQKVEQTKSLSRGSSPKRFPRDKTKSLSLGDLKVPKENNIPHTKDQSIHDKSIHKTLAAIDKIKNLSKSKGFRPKKTVSEKKCKPQFSDRSVQTDFDDSLLIEINSPTITPEVSNIKEGRSPTITPEVPLIVKEVVTLEPQYPPGHTVLPESERIETLATYKKNYDKLINELNSLPLTCDTLRIRKKQMQIEGELRKIEEAIKMFERPRVFIRK</sequence>
<feature type="region of interest" description="Disordered" evidence="6">
    <location>
        <begin position="40"/>
        <end position="65"/>
    </location>
</feature>
<accession>A0A9N9T2U4</accession>
<feature type="domain" description="Enkurin" evidence="7">
    <location>
        <begin position="159"/>
        <end position="251"/>
    </location>
</feature>
<dbReference type="OrthoDB" id="10264920at2759"/>
<dbReference type="PANTHER" id="PTHR21490">
    <property type="entry name" value="ENKURIN-RELATED"/>
    <property type="match status" value="1"/>
</dbReference>
<evidence type="ECO:0000313" key="9">
    <source>
        <dbReference type="Proteomes" id="UP001153709"/>
    </source>
</evidence>
<protein>
    <recommendedName>
        <fullName evidence="7">Enkurin domain-containing protein</fullName>
    </recommendedName>
</protein>
<keyword evidence="3" id="KW-0963">Cytoplasm</keyword>
<evidence type="ECO:0000256" key="3">
    <source>
        <dbReference type="ARBA" id="ARBA00022490"/>
    </source>
</evidence>
<gene>
    <name evidence="8" type="ORF">DIABBA_LOCUS10374</name>
</gene>
<keyword evidence="5" id="KW-0966">Cell projection</keyword>